<protein>
    <recommendedName>
        <fullName evidence="4">Lipoprotein</fullName>
    </recommendedName>
</protein>
<dbReference type="PROSITE" id="PS51257">
    <property type="entry name" value="PROKAR_LIPOPROTEIN"/>
    <property type="match status" value="1"/>
</dbReference>
<accession>A0ABQ1N7Y2</accession>
<proteinExistence type="predicted"/>
<organism evidence="2 3">
    <name type="scientific">Marivirga lumbricoides</name>
    <dbReference type="NCBI Taxonomy" id="1046115"/>
    <lineage>
        <taxon>Bacteria</taxon>
        <taxon>Pseudomonadati</taxon>
        <taxon>Bacteroidota</taxon>
        <taxon>Cytophagia</taxon>
        <taxon>Cytophagales</taxon>
        <taxon>Marivirgaceae</taxon>
        <taxon>Marivirga</taxon>
    </lineage>
</organism>
<evidence type="ECO:0008006" key="4">
    <source>
        <dbReference type="Google" id="ProtNLM"/>
    </source>
</evidence>
<dbReference type="EMBL" id="BMEC01000030">
    <property type="protein sequence ID" value="GGC56625.1"/>
    <property type="molecule type" value="Genomic_DNA"/>
</dbReference>
<dbReference type="Gene3D" id="2.40.128.510">
    <property type="entry name" value="Protein of unknown function DUF4738"/>
    <property type="match status" value="1"/>
</dbReference>
<comment type="caution">
    <text evidence="2">The sequence shown here is derived from an EMBL/GenBank/DDBJ whole genome shotgun (WGS) entry which is preliminary data.</text>
</comment>
<reference evidence="3" key="1">
    <citation type="journal article" date="2019" name="Int. J. Syst. Evol. Microbiol.">
        <title>The Global Catalogue of Microorganisms (GCM) 10K type strain sequencing project: providing services to taxonomists for standard genome sequencing and annotation.</title>
        <authorList>
            <consortium name="The Broad Institute Genomics Platform"/>
            <consortium name="The Broad Institute Genome Sequencing Center for Infectious Disease"/>
            <person name="Wu L."/>
            <person name="Ma J."/>
        </authorList>
    </citation>
    <scope>NUCLEOTIDE SEQUENCE [LARGE SCALE GENOMIC DNA]</scope>
    <source>
        <strain evidence="3">CGMCC 1.10832</strain>
    </source>
</reference>
<gene>
    <name evidence="2" type="ORF">GCM10011506_47880</name>
</gene>
<evidence type="ECO:0000313" key="3">
    <source>
        <dbReference type="Proteomes" id="UP000636010"/>
    </source>
</evidence>
<feature type="compositionally biased region" description="Basic and acidic residues" evidence="1">
    <location>
        <begin position="44"/>
        <end position="55"/>
    </location>
</feature>
<dbReference type="Proteomes" id="UP000636010">
    <property type="component" value="Unassembled WGS sequence"/>
</dbReference>
<name>A0ABQ1N7Y2_9BACT</name>
<evidence type="ECO:0000256" key="1">
    <source>
        <dbReference type="SAM" id="MobiDB-lite"/>
    </source>
</evidence>
<sequence>MKMKTYNFTFVKKYPLLLFLSITITTSCIEQTKKGESENTSQMNKEEDSINKKEEDSENNGIDPEELFFLEQQKKAKEKIISMYDSIIAIDTILNVDNDKIQIKFKYYCLLDSGLRVPQKYYDSKEPFLSHNFASDLEILKNTKRIYSKTIDKEMFKSILFEELNEYGALLFPSFKGLDTENKELVFHFSITIPATDVGKSATLYVGLEGEDRISQY</sequence>
<keyword evidence="3" id="KW-1185">Reference proteome</keyword>
<feature type="region of interest" description="Disordered" evidence="1">
    <location>
        <begin position="33"/>
        <end position="61"/>
    </location>
</feature>
<evidence type="ECO:0000313" key="2">
    <source>
        <dbReference type="EMBL" id="GGC56625.1"/>
    </source>
</evidence>